<dbReference type="PANTHER" id="PTHR11474:SF126">
    <property type="entry name" value="TYROSINASE-LIKE PROTEIN TYR-1-RELATED"/>
    <property type="match status" value="1"/>
</dbReference>
<dbReference type="PRINTS" id="PR00092">
    <property type="entry name" value="TYROSINASE"/>
</dbReference>
<accession>A0ABY0S6T0</accession>
<dbReference type="EMBL" id="LT629706">
    <property type="protein sequence ID" value="SDO86900.1"/>
    <property type="molecule type" value="Genomic_DNA"/>
</dbReference>
<keyword evidence="6" id="KW-1185">Reference proteome</keyword>
<protein>
    <submittedName>
        <fullName evidence="5">Tyrosinase</fullName>
    </submittedName>
</protein>
<proteinExistence type="inferred from homology"/>
<feature type="domain" description="Tyrosinase copper-binding" evidence="4">
    <location>
        <begin position="213"/>
        <end position="224"/>
    </location>
</feature>
<dbReference type="InterPro" id="IPR050316">
    <property type="entry name" value="Tyrosinase/Hemocyanin"/>
</dbReference>
<dbReference type="Pfam" id="PF00264">
    <property type="entry name" value="Tyrosinase"/>
    <property type="match status" value="1"/>
</dbReference>
<dbReference type="Gene3D" id="1.10.1280.10">
    <property type="entry name" value="Di-copper center containing domain from catechol oxidase"/>
    <property type="match status" value="1"/>
</dbReference>
<evidence type="ECO:0000313" key="5">
    <source>
        <dbReference type="EMBL" id="SDO86900.1"/>
    </source>
</evidence>
<evidence type="ECO:0000259" key="4">
    <source>
        <dbReference type="PROSITE" id="PS00498"/>
    </source>
</evidence>
<keyword evidence="3" id="KW-0186">Copper</keyword>
<evidence type="ECO:0000256" key="1">
    <source>
        <dbReference type="ARBA" id="ARBA00009928"/>
    </source>
</evidence>
<reference evidence="5 6" key="1">
    <citation type="submission" date="2016-10" db="EMBL/GenBank/DDBJ databases">
        <authorList>
            <person name="Varghese N."/>
            <person name="Submissions S."/>
        </authorList>
    </citation>
    <scope>NUCLEOTIDE SEQUENCE [LARGE SCALE GENOMIC DNA]</scope>
    <source>
        <strain evidence="5 6">BS2776</strain>
    </source>
</reference>
<dbReference type="PROSITE" id="PS00498">
    <property type="entry name" value="TYROSINASE_2"/>
    <property type="match status" value="1"/>
</dbReference>
<dbReference type="PANTHER" id="PTHR11474">
    <property type="entry name" value="TYROSINASE FAMILY MEMBER"/>
    <property type="match status" value="1"/>
</dbReference>
<gene>
    <name evidence="5" type="ORF">SAMN04490208_5241</name>
</gene>
<sequence length="288" mass="32763">MDIRRNHRDMTRAQKSAFIEAVLVLKNDVDSVLRPGRQKRYDDFVQIHKNSMGRGNPLIPNPHGSALFYPWHRVLIRQFELALQAATGDRSITLPYWNWQLGATDNPFTDDFMGGDGDPLQNQRVTLGPFASSRGRFDIRVWDENEGDTGLRRNFAANPEGVLPTPAGVMAALNRTPYWSVPQGWENFSEATLHNPVHAWIGGNMGQASSSNDPVFFLHHCYLDLLWERWRQQNPTTPLFSTAQNAPSGVPGSTLTFHPDNEPAPWPQRWTVEQTFIPEGMDYAYEYL</sequence>
<evidence type="ECO:0000256" key="2">
    <source>
        <dbReference type="ARBA" id="ARBA00022723"/>
    </source>
</evidence>
<keyword evidence="2" id="KW-0479">Metal-binding</keyword>
<dbReference type="InterPro" id="IPR002227">
    <property type="entry name" value="Tyrosinase_Cu-bd"/>
</dbReference>
<name>A0ABY0S6T0_9PSED</name>
<dbReference type="SUPFAM" id="SSF48056">
    <property type="entry name" value="Di-copper centre-containing domain"/>
    <property type="match status" value="1"/>
</dbReference>
<comment type="similarity">
    <text evidence="1">Belongs to the tyrosinase family.</text>
</comment>
<evidence type="ECO:0000256" key="3">
    <source>
        <dbReference type="ARBA" id="ARBA00023008"/>
    </source>
</evidence>
<dbReference type="InterPro" id="IPR008922">
    <property type="entry name" value="Di-copper_centre_dom_sf"/>
</dbReference>
<evidence type="ECO:0000313" key="6">
    <source>
        <dbReference type="Proteomes" id="UP000181903"/>
    </source>
</evidence>
<dbReference type="Proteomes" id="UP000181903">
    <property type="component" value="Chromosome I"/>
</dbReference>
<organism evidence="5 6">
    <name type="scientific">Pseudomonas poae</name>
    <dbReference type="NCBI Taxonomy" id="200451"/>
    <lineage>
        <taxon>Bacteria</taxon>
        <taxon>Pseudomonadati</taxon>
        <taxon>Pseudomonadota</taxon>
        <taxon>Gammaproteobacteria</taxon>
        <taxon>Pseudomonadales</taxon>
        <taxon>Pseudomonadaceae</taxon>
        <taxon>Pseudomonas</taxon>
    </lineage>
</organism>
<dbReference type="RefSeq" id="WP_060549495.1">
    <property type="nucleotide sequence ID" value="NZ_JYLI01000012.1"/>
</dbReference>